<feature type="compositionally biased region" description="Basic and acidic residues" evidence="1">
    <location>
        <begin position="61"/>
        <end position="80"/>
    </location>
</feature>
<feature type="compositionally biased region" description="Basic and acidic residues" evidence="1">
    <location>
        <begin position="115"/>
        <end position="129"/>
    </location>
</feature>
<evidence type="ECO:0000256" key="1">
    <source>
        <dbReference type="SAM" id="MobiDB-lite"/>
    </source>
</evidence>
<evidence type="ECO:0008006" key="5">
    <source>
        <dbReference type="Google" id="ProtNLM"/>
    </source>
</evidence>
<feature type="region of interest" description="Disordered" evidence="1">
    <location>
        <begin position="55"/>
        <end position="129"/>
    </location>
</feature>
<keyword evidence="2" id="KW-0812">Transmembrane</keyword>
<keyword evidence="2" id="KW-0472">Membrane</keyword>
<comment type="caution">
    <text evidence="3">The sequence shown here is derived from an EMBL/GenBank/DDBJ whole genome shotgun (WGS) entry which is preliminary data.</text>
</comment>
<protein>
    <recommendedName>
        <fullName evidence="5">Transmembrane protein</fullName>
    </recommendedName>
</protein>
<dbReference type="PANTHER" id="PTHR33429:SF7">
    <property type="entry name" value="OS02G0708000 PROTEIN"/>
    <property type="match status" value="1"/>
</dbReference>
<keyword evidence="4" id="KW-1185">Reference proteome</keyword>
<keyword evidence="2" id="KW-1133">Transmembrane helix</keyword>
<evidence type="ECO:0000313" key="4">
    <source>
        <dbReference type="Proteomes" id="UP000195402"/>
    </source>
</evidence>
<dbReference type="OrthoDB" id="1906668at2759"/>
<dbReference type="OMA" id="IACCIGR"/>
<feature type="transmembrane region" description="Helical" evidence="2">
    <location>
        <begin position="30"/>
        <end position="52"/>
    </location>
</feature>
<name>A0A200R2P1_MACCD</name>
<evidence type="ECO:0000256" key="2">
    <source>
        <dbReference type="SAM" id="Phobius"/>
    </source>
</evidence>
<dbReference type="AlphaFoldDB" id="A0A200R2P1"/>
<reference evidence="3 4" key="1">
    <citation type="journal article" date="2017" name="Mol. Plant">
        <title>The Genome of Medicinal Plant Macleaya cordata Provides New Insights into Benzylisoquinoline Alkaloids Metabolism.</title>
        <authorList>
            <person name="Liu X."/>
            <person name="Liu Y."/>
            <person name="Huang P."/>
            <person name="Ma Y."/>
            <person name="Qing Z."/>
            <person name="Tang Q."/>
            <person name="Cao H."/>
            <person name="Cheng P."/>
            <person name="Zheng Y."/>
            <person name="Yuan Z."/>
            <person name="Zhou Y."/>
            <person name="Liu J."/>
            <person name="Tang Z."/>
            <person name="Zhuo Y."/>
            <person name="Zhang Y."/>
            <person name="Yu L."/>
            <person name="Huang J."/>
            <person name="Yang P."/>
            <person name="Peng Q."/>
            <person name="Zhang J."/>
            <person name="Jiang W."/>
            <person name="Zhang Z."/>
            <person name="Lin K."/>
            <person name="Ro D.K."/>
            <person name="Chen X."/>
            <person name="Xiong X."/>
            <person name="Shang Y."/>
            <person name="Huang S."/>
            <person name="Zeng J."/>
        </authorList>
    </citation>
    <scope>NUCLEOTIDE SEQUENCE [LARGE SCALE GENOMIC DNA]</scope>
    <source>
        <strain evidence="4">cv. BLH2017</strain>
        <tissue evidence="3">Root</tissue>
    </source>
</reference>
<dbReference type="PANTHER" id="PTHR33429">
    <property type="entry name" value="OS02G0708000 PROTEIN-RELATED"/>
    <property type="match status" value="1"/>
</dbReference>
<evidence type="ECO:0000313" key="3">
    <source>
        <dbReference type="EMBL" id="OVA16999.1"/>
    </source>
</evidence>
<organism evidence="3 4">
    <name type="scientific">Macleaya cordata</name>
    <name type="common">Five-seeded plume-poppy</name>
    <name type="synonym">Bocconia cordata</name>
    <dbReference type="NCBI Taxonomy" id="56857"/>
    <lineage>
        <taxon>Eukaryota</taxon>
        <taxon>Viridiplantae</taxon>
        <taxon>Streptophyta</taxon>
        <taxon>Embryophyta</taxon>
        <taxon>Tracheophyta</taxon>
        <taxon>Spermatophyta</taxon>
        <taxon>Magnoliopsida</taxon>
        <taxon>Ranunculales</taxon>
        <taxon>Papaveraceae</taxon>
        <taxon>Papaveroideae</taxon>
        <taxon>Macleaya</taxon>
    </lineage>
</organism>
<dbReference type="InParanoid" id="A0A200R2P1"/>
<dbReference type="EMBL" id="MVGT01000456">
    <property type="protein sequence ID" value="OVA16999.1"/>
    <property type="molecule type" value="Genomic_DNA"/>
</dbReference>
<dbReference type="Proteomes" id="UP000195402">
    <property type="component" value="Unassembled WGS sequence"/>
</dbReference>
<proteinExistence type="predicted"/>
<accession>A0A200R2P1</accession>
<sequence>MSLSPPAAVVYPNAVTTQPTSHSKGSFGPVFAVLAVVIVLSAIACFIGQLCARRFSHPKQPKRDSHPKQPRRDRNFHHEEGDIEFGFKNGMPTGKPAGNGETRGPKPAGNGGNKGETKFAEEPKEASER</sequence>
<gene>
    <name evidence="3" type="ORF">BVC80_9043g43</name>
</gene>